<name>A0ABS3YBK2_9BACT</name>
<dbReference type="PANTHER" id="PTHR42693">
    <property type="entry name" value="ARYLSULFATASE FAMILY MEMBER"/>
    <property type="match status" value="1"/>
</dbReference>
<organism evidence="4 5">
    <name type="scientific">Chitinophaga chungangae</name>
    <dbReference type="NCBI Taxonomy" id="2821488"/>
    <lineage>
        <taxon>Bacteria</taxon>
        <taxon>Pseudomonadati</taxon>
        <taxon>Bacteroidota</taxon>
        <taxon>Chitinophagia</taxon>
        <taxon>Chitinophagales</taxon>
        <taxon>Chitinophagaceae</taxon>
        <taxon>Chitinophaga</taxon>
    </lineage>
</organism>
<evidence type="ECO:0000256" key="1">
    <source>
        <dbReference type="ARBA" id="ARBA00008779"/>
    </source>
</evidence>
<dbReference type="SUPFAM" id="SSF53649">
    <property type="entry name" value="Alkaline phosphatase-like"/>
    <property type="match status" value="1"/>
</dbReference>
<keyword evidence="5" id="KW-1185">Reference proteome</keyword>
<dbReference type="PANTHER" id="PTHR42693:SF53">
    <property type="entry name" value="ENDO-4-O-SULFATASE"/>
    <property type="match status" value="1"/>
</dbReference>
<dbReference type="EMBL" id="JAGHKP010000001">
    <property type="protein sequence ID" value="MBO9151539.1"/>
    <property type="molecule type" value="Genomic_DNA"/>
</dbReference>
<comment type="caution">
    <text evidence="4">The sequence shown here is derived from an EMBL/GenBank/DDBJ whole genome shotgun (WGS) entry which is preliminary data.</text>
</comment>
<sequence>MFIRFNPRHKVPTPNIDRLGKEGTKFTRFYSGSTVCAPSRCALMTGKHMGHAYIG</sequence>
<dbReference type="RefSeq" id="WP_209143836.1">
    <property type="nucleotide sequence ID" value="NZ_JAGHKP010000001.1"/>
</dbReference>
<evidence type="ECO:0000313" key="5">
    <source>
        <dbReference type="Proteomes" id="UP000679126"/>
    </source>
</evidence>
<dbReference type="InterPro" id="IPR000917">
    <property type="entry name" value="Sulfatase_N"/>
</dbReference>
<proteinExistence type="inferred from homology"/>
<evidence type="ECO:0000313" key="4">
    <source>
        <dbReference type="EMBL" id="MBO9151539.1"/>
    </source>
</evidence>
<accession>A0ABS3YBK2</accession>
<dbReference type="InterPro" id="IPR050738">
    <property type="entry name" value="Sulfatase"/>
</dbReference>
<evidence type="ECO:0000259" key="3">
    <source>
        <dbReference type="Pfam" id="PF00884"/>
    </source>
</evidence>
<dbReference type="InterPro" id="IPR017850">
    <property type="entry name" value="Alkaline_phosphatase_core_sf"/>
</dbReference>
<dbReference type="Pfam" id="PF00884">
    <property type="entry name" value="Sulfatase"/>
    <property type="match status" value="1"/>
</dbReference>
<keyword evidence="2" id="KW-0378">Hydrolase</keyword>
<reference evidence="5" key="1">
    <citation type="submission" date="2021-03" db="EMBL/GenBank/DDBJ databases">
        <title>Assistant Professor.</title>
        <authorList>
            <person name="Huq M.A."/>
        </authorList>
    </citation>
    <scope>NUCLEOTIDE SEQUENCE [LARGE SCALE GENOMIC DNA]</scope>
    <source>
        <strain evidence="5">MAH-28</strain>
    </source>
</reference>
<dbReference type="Proteomes" id="UP000679126">
    <property type="component" value="Unassembled WGS sequence"/>
</dbReference>
<comment type="similarity">
    <text evidence="1">Belongs to the sulfatase family.</text>
</comment>
<dbReference type="Gene3D" id="3.40.720.10">
    <property type="entry name" value="Alkaline Phosphatase, subunit A"/>
    <property type="match status" value="1"/>
</dbReference>
<feature type="domain" description="Sulfatase N-terminal" evidence="3">
    <location>
        <begin position="10"/>
        <end position="49"/>
    </location>
</feature>
<gene>
    <name evidence="4" type="ORF">J7I43_04930</name>
</gene>
<protein>
    <submittedName>
        <fullName evidence="4">Sulfatase-like hydrolase/transferase</fullName>
    </submittedName>
</protein>
<evidence type="ECO:0000256" key="2">
    <source>
        <dbReference type="ARBA" id="ARBA00022801"/>
    </source>
</evidence>